<name>F0JAW4_NEOCL</name>
<feature type="compositionally biased region" description="Basic and acidic residues" evidence="1">
    <location>
        <begin position="372"/>
        <end position="387"/>
    </location>
</feature>
<dbReference type="Pfam" id="PF12756">
    <property type="entry name" value="zf-C2H2_2"/>
    <property type="match status" value="1"/>
</dbReference>
<dbReference type="EMBL" id="CADU01000259">
    <property type="protein sequence ID" value="CCA30017.1"/>
    <property type="molecule type" value="Genomic_DNA"/>
</dbReference>
<feature type="compositionally biased region" description="Basic and acidic residues" evidence="1">
    <location>
        <begin position="416"/>
        <end position="436"/>
    </location>
</feature>
<organism>
    <name type="scientific">Neospora caninum (strain Liverpool)</name>
    <dbReference type="NCBI Taxonomy" id="572307"/>
    <lineage>
        <taxon>Eukaryota</taxon>
        <taxon>Sar</taxon>
        <taxon>Alveolata</taxon>
        <taxon>Apicomplexa</taxon>
        <taxon>Conoidasida</taxon>
        <taxon>Coccidia</taxon>
        <taxon>Eucoccidiorida</taxon>
        <taxon>Eimeriorina</taxon>
        <taxon>Sarcocystidae</taxon>
        <taxon>Neospora</taxon>
    </lineage>
</organism>
<dbReference type="AlphaFoldDB" id="F0JAW4"/>
<dbReference type="PANTHER" id="PTHR13182:SF8">
    <property type="entry name" value="CYTOPLASMIC 60S SUBUNIT BIOGENESIS FACTOR ZNF622"/>
    <property type="match status" value="1"/>
</dbReference>
<feature type="domain" description="C2H2-type" evidence="2">
    <location>
        <begin position="273"/>
        <end position="295"/>
    </location>
</feature>
<protein>
    <recommendedName>
        <fullName evidence="2">C2H2-type domain-containing protein</fullName>
    </recommendedName>
</protein>
<accession>F0JAW4</accession>
<dbReference type="PROSITE" id="PS00028">
    <property type="entry name" value="ZINC_FINGER_C2H2_1"/>
    <property type="match status" value="2"/>
</dbReference>
<dbReference type="EMBL" id="LN714488">
    <property type="protein sequence ID" value="CEL71230.1"/>
    <property type="molecule type" value="Genomic_DNA"/>
</dbReference>
<reference evidence="3" key="2">
    <citation type="submission" date="2011-03" db="EMBL/GenBank/DDBJ databases">
        <authorList>
            <person name="Aslett M."/>
        </authorList>
    </citation>
    <scope>NUCLEOTIDE SEQUENCE</scope>
    <source>
        <strain evidence="3">Liverpool</strain>
    </source>
</reference>
<evidence type="ECO:0000259" key="2">
    <source>
        <dbReference type="PROSITE" id="PS00028"/>
    </source>
</evidence>
<dbReference type="PANTHER" id="PTHR13182">
    <property type="entry name" value="ZINC FINGER PROTEIN 622"/>
    <property type="match status" value="1"/>
</dbReference>
<evidence type="ECO:0000313" key="4">
    <source>
        <dbReference type="EMBL" id="CEL71230.1"/>
    </source>
</evidence>
<gene>
    <name evidence="4" type="ORF">BN1204_068940</name>
    <name evidence="3" type="ORF">NCLIV_068940</name>
</gene>
<proteinExistence type="predicted"/>
<feature type="region of interest" description="Disordered" evidence="1">
    <location>
        <begin position="104"/>
        <end position="131"/>
    </location>
</feature>
<dbReference type="InterPro" id="IPR040025">
    <property type="entry name" value="Znf622/Rei1/Reh1"/>
</dbReference>
<reference evidence="3" key="1">
    <citation type="submission" date="2011-03" db="EMBL/GenBank/DDBJ databases">
        <title>Comparative genomics and transcriptomics of Neospora caninum and Toxoplasma gondii.</title>
        <authorList>
            <person name="Reid A.J."/>
            <person name="Sohal A."/>
            <person name="Harris D."/>
            <person name="Quail M."/>
            <person name="Sanders M."/>
            <person name="Berriman M."/>
            <person name="Wastling J.M."/>
            <person name="Pain A."/>
        </authorList>
    </citation>
    <scope>NUCLEOTIDE SEQUENCE</scope>
    <source>
        <strain evidence="3">Liverpool</strain>
    </source>
</reference>
<dbReference type="VEuPathDB" id="ToxoDB:NCLIV_068940"/>
<dbReference type="GO" id="GO:0042273">
    <property type="term" value="P:ribosomal large subunit biogenesis"/>
    <property type="evidence" value="ECO:0007669"/>
    <property type="project" value="TreeGrafter"/>
</dbReference>
<dbReference type="GO" id="GO:0030687">
    <property type="term" value="C:preribosome, large subunit precursor"/>
    <property type="evidence" value="ECO:0007669"/>
    <property type="project" value="TreeGrafter"/>
</dbReference>
<evidence type="ECO:0000313" key="3">
    <source>
        <dbReference type="EMBL" id="CCA30017.1"/>
    </source>
</evidence>
<reference evidence="4" key="3">
    <citation type="journal article" date="2015" name="PLoS ONE">
        <title>Comprehensive Evaluation of Toxoplasma gondii VEG and Neospora caninum LIV Genomes with Tachyzoite Stage Transcriptome and Proteome Defines Novel Transcript Features.</title>
        <authorList>
            <person name="Ramaprasad A."/>
            <person name="Mourier T."/>
            <person name="Naeem R."/>
            <person name="Malas T.B."/>
            <person name="Moussa E."/>
            <person name="Panigrahi A."/>
            <person name="Vermont S.J."/>
            <person name="Otto T.D."/>
            <person name="Wastling J."/>
            <person name="Pain A."/>
        </authorList>
    </citation>
    <scope>NUCLEOTIDE SEQUENCE</scope>
    <source>
        <strain evidence="4">Liverpool</strain>
    </source>
</reference>
<feature type="domain" description="C2H2-type" evidence="2">
    <location>
        <begin position="23"/>
        <end position="45"/>
    </location>
</feature>
<evidence type="ECO:0000256" key="1">
    <source>
        <dbReference type="SAM" id="MobiDB-lite"/>
    </source>
</evidence>
<sequence>MDVSMPGRAAPSSPVPAVAAFSCRCCRASFATLAERKEHHRSDWHAYNLRRSVGNLVPVTKEEFTRKVQVALFASQLKQDKSGNKEAHIDAAVRLNRALLNASSPSPSSSLSSSASSFPSSSFPSSPSLLPSERERVQAVATLTALGMLAPRGEDHLKGKKVEKSGWSADVSSEAAHLASGVSSSGASGQSVSGASGVSSEAQRLEKARRLALATAPECVSLFDFHAPFASWRENLAYMRKTFSFAIPHAEYLADPPAFLRTVWKAQLRKPRCLWCQQRFASVAAAQQHMQTKGHTQLRWEEKGEASSLQRALEACFDFRASYLALLERAKKTERHGGGVLAAGKRDPRRALESGETPEAASGQEGDGESGAPERTERLSESDSDGERDSEDDWEDVSDEDFSTDEDEEDQDSAEETEKGRMQSSRRGEDKEDEVSRLREACKNLTDRDFRRIMRQCGEMQARLTETGDLRLPDGRELVNRHVAYIYKQRLGRRVPGDAEAQVLADSYGAQDVRQLLAGGRGSSVALACMRLSANPAQQKVQIAARLRQDKHRRLLATLGRSGRGLSEKQLRKTEREVKHKVLVPREQFAKRTQKHRMQLGVKQNTLQKFILQEHKFFC</sequence>
<feature type="region of interest" description="Disordered" evidence="1">
    <location>
        <begin position="334"/>
        <end position="436"/>
    </location>
</feature>
<feature type="compositionally biased region" description="Acidic residues" evidence="1">
    <location>
        <begin position="388"/>
        <end position="415"/>
    </location>
</feature>
<feature type="compositionally biased region" description="Basic and acidic residues" evidence="1">
    <location>
        <begin position="344"/>
        <end position="353"/>
    </location>
</feature>
<dbReference type="InterPro" id="IPR041661">
    <property type="entry name" value="ZN622/Rei1/Reh1_Znf-C2H2"/>
</dbReference>
<dbReference type="InterPro" id="IPR013087">
    <property type="entry name" value="Znf_C2H2_type"/>
</dbReference>